<dbReference type="NCBIfam" id="NF003807">
    <property type="entry name" value="PRK05395.1-4"/>
    <property type="match status" value="1"/>
</dbReference>
<evidence type="ECO:0000256" key="7">
    <source>
        <dbReference type="ARBA" id="ARBA00023141"/>
    </source>
</evidence>
<feature type="binding site" evidence="9">
    <location>
        <begin position="102"/>
        <end position="103"/>
    </location>
    <ligand>
        <name>substrate</name>
    </ligand>
</feature>
<dbReference type="EMBL" id="JBHUIJ010000022">
    <property type="protein sequence ID" value="MFD2238767.1"/>
    <property type="molecule type" value="Genomic_DNA"/>
</dbReference>
<protein>
    <recommendedName>
        <fullName evidence="6 9">3-dehydroquinate dehydratase</fullName>
        <shortName evidence="9">3-dehydroquinase</shortName>
        <ecNumber evidence="6 9">4.2.1.10</ecNumber>
    </recommendedName>
    <alternativeName>
        <fullName evidence="9">Type II DHQase</fullName>
    </alternativeName>
</protein>
<keyword evidence="8 9" id="KW-0456">Lyase</keyword>
<comment type="function">
    <text evidence="2 9">Catalyzes a trans-dehydration via an enolate intermediate.</text>
</comment>
<dbReference type="PROSITE" id="PS01029">
    <property type="entry name" value="DEHYDROQUINASE_II"/>
    <property type="match status" value="1"/>
</dbReference>
<dbReference type="InterPro" id="IPR001874">
    <property type="entry name" value="DHquinase_II"/>
</dbReference>
<organism evidence="10 11">
    <name type="scientific">Aureimonas populi</name>
    <dbReference type="NCBI Taxonomy" id="1701758"/>
    <lineage>
        <taxon>Bacteria</taxon>
        <taxon>Pseudomonadati</taxon>
        <taxon>Pseudomonadota</taxon>
        <taxon>Alphaproteobacteria</taxon>
        <taxon>Hyphomicrobiales</taxon>
        <taxon>Aurantimonadaceae</taxon>
        <taxon>Aureimonas</taxon>
    </lineage>
</organism>
<evidence type="ECO:0000256" key="3">
    <source>
        <dbReference type="ARBA" id="ARBA00004902"/>
    </source>
</evidence>
<dbReference type="InterPro" id="IPR036441">
    <property type="entry name" value="DHquinase_II_sf"/>
</dbReference>
<evidence type="ECO:0000256" key="8">
    <source>
        <dbReference type="ARBA" id="ARBA00023239"/>
    </source>
</evidence>
<comment type="catalytic activity">
    <reaction evidence="1 9">
        <text>3-dehydroquinate = 3-dehydroshikimate + H2O</text>
        <dbReference type="Rhea" id="RHEA:21096"/>
        <dbReference type="ChEBI" id="CHEBI:15377"/>
        <dbReference type="ChEBI" id="CHEBI:16630"/>
        <dbReference type="ChEBI" id="CHEBI:32364"/>
        <dbReference type="EC" id="4.2.1.10"/>
    </reaction>
</comment>
<dbReference type="EC" id="4.2.1.10" evidence="6 9"/>
<comment type="pathway">
    <text evidence="3 9">Metabolic intermediate biosynthesis; chorismate biosynthesis; chorismate from D-erythrose 4-phosphate and phosphoenolpyruvate: step 3/7.</text>
</comment>
<evidence type="ECO:0000256" key="9">
    <source>
        <dbReference type="HAMAP-Rule" id="MF_00169"/>
    </source>
</evidence>
<evidence type="ECO:0000256" key="6">
    <source>
        <dbReference type="ARBA" id="ARBA00012060"/>
    </source>
</evidence>
<comment type="caution">
    <text evidence="10">The sequence shown here is derived from an EMBL/GenBank/DDBJ whole genome shotgun (WGS) entry which is preliminary data.</text>
</comment>
<accession>A0ABW5CPL5</accession>
<dbReference type="PANTHER" id="PTHR21272:SF3">
    <property type="entry name" value="CATABOLIC 3-DEHYDROQUINASE"/>
    <property type="match status" value="1"/>
</dbReference>
<dbReference type="NCBIfam" id="NF003806">
    <property type="entry name" value="PRK05395.1-3"/>
    <property type="match status" value="1"/>
</dbReference>
<feature type="binding site" evidence="9">
    <location>
        <position position="81"/>
    </location>
    <ligand>
        <name>substrate</name>
    </ligand>
</feature>
<feature type="active site" description="Proton donor" evidence="9">
    <location>
        <position position="101"/>
    </location>
</feature>
<dbReference type="Pfam" id="PF01220">
    <property type="entry name" value="DHquinase_II"/>
    <property type="match status" value="1"/>
</dbReference>
<keyword evidence="9" id="KW-0028">Amino-acid biosynthesis</keyword>
<evidence type="ECO:0000256" key="2">
    <source>
        <dbReference type="ARBA" id="ARBA00003924"/>
    </source>
</evidence>
<evidence type="ECO:0000256" key="4">
    <source>
        <dbReference type="ARBA" id="ARBA00011037"/>
    </source>
</evidence>
<name>A0ABW5CPL5_9HYPH</name>
<evidence type="ECO:0000313" key="10">
    <source>
        <dbReference type="EMBL" id="MFD2238767.1"/>
    </source>
</evidence>
<keyword evidence="7 9" id="KW-0057">Aromatic amino acid biosynthesis</keyword>
<evidence type="ECO:0000256" key="1">
    <source>
        <dbReference type="ARBA" id="ARBA00001864"/>
    </source>
</evidence>
<dbReference type="InterPro" id="IPR018509">
    <property type="entry name" value="DHquinase_II_CS"/>
</dbReference>
<feature type="site" description="Transition state stabilizer" evidence="9">
    <location>
        <position position="19"/>
    </location>
</feature>
<proteinExistence type="inferred from homology"/>
<dbReference type="GO" id="GO:0003855">
    <property type="term" value="F:3-dehydroquinate dehydratase activity"/>
    <property type="evidence" value="ECO:0007669"/>
    <property type="project" value="UniProtKB-EC"/>
</dbReference>
<reference evidence="11" key="1">
    <citation type="journal article" date="2019" name="Int. J. Syst. Evol. Microbiol.">
        <title>The Global Catalogue of Microorganisms (GCM) 10K type strain sequencing project: providing services to taxonomists for standard genome sequencing and annotation.</title>
        <authorList>
            <consortium name="The Broad Institute Genomics Platform"/>
            <consortium name="The Broad Institute Genome Sequencing Center for Infectious Disease"/>
            <person name="Wu L."/>
            <person name="Ma J."/>
        </authorList>
    </citation>
    <scope>NUCLEOTIDE SEQUENCE [LARGE SCALE GENOMIC DNA]</scope>
    <source>
        <strain evidence="11">ZS-35-S2</strain>
    </source>
</reference>
<sequence length="150" mass="16507">MSRIVHVLNGPNLNLLGQRQPHIYGQETLADVEAQCREVGEAEGLSIEFRQSNREYEIIDWIHEARTVAAGIVINPAAFTHTSVAILDALSACDFPIIEVHISNVHRREPFRHHSYVSGVAAGVIAGFGTQGYVFAIQRLARLIGEAPAR</sequence>
<dbReference type="HAMAP" id="MF_00169">
    <property type="entry name" value="AroQ"/>
    <property type="match status" value="1"/>
</dbReference>
<dbReference type="NCBIfam" id="TIGR01088">
    <property type="entry name" value="aroQ"/>
    <property type="match status" value="1"/>
</dbReference>
<dbReference type="PIRSF" id="PIRSF001399">
    <property type="entry name" value="DHquinase_II"/>
    <property type="match status" value="1"/>
</dbReference>
<evidence type="ECO:0000256" key="5">
    <source>
        <dbReference type="ARBA" id="ARBA00011193"/>
    </source>
</evidence>
<feature type="binding site" evidence="9">
    <location>
        <position position="88"/>
    </location>
    <ligand>
        <name>substrate</name>
    </ligand>
</feature>
<comment type="subunit">
    <text evidence="5 9">Homododecamer.</text>
</comment>
<dbReference type="CDD" id="cd00466">
    <property type="entry name" value="DHQase_II"/>
    <property type="match status" value="1"/>
</dbReference>
<feature type="active site" description="Proton acceptor" evidence="9">
    <location>
        <position position="24"/>
    </location>
</feature>
<dbReference type="RefSeq" id="WP_209737234.1">
    <property type="nucleotide sequence ID" value="NZ_CP072611.1"/>
</dbReference>
<evidence type="ECO:0000313" key="11">
    <source>
        <dbReference type="Proteomes" id="UP001597371"/>
    </source>
</evidence>
<dbReference type="NCBIfam" id="NF003805">
    <property type="entry name" value="PRK05395.1-2"/>
    <property type="match status" value="1"/>
</dbReference>
<feature type="binding site" evidence="9">
    <location>
        <position position="112"/>
    </location>
    <ligand>
        <name>substrate</name>
    </ligand>
</feature>
<dbReference type="Gene3D" id="3.40.50.9100">
    <property type="entry name" value="Dehydroquinase, class II"/>
    <property type="match status" value="1"/>
</dbReference>
<gene>
    <name evidence="9 10" type="primary">aroQ</name>
    <name evidence="10" type="ORF">ACFSKQ_15030</name>
</gene>
<feature type="binding site" evidence="9">
    <location>
        <position position="75"/>
    </location>
    <ligand>
        <name>substrate</name>
    </ligand>
</feature>
<keyword evidence="11" id="KW-1185">Reference proteome</keyword>
<dbReference type="PANTHER" id="PTHR21272">
    <property type="entry name" value="CATABOLIC 3-DEHYDROQUINASE"/>
    <property type="match status" value="1"/>
</dbReference>
<dbReference type="Proteomes" id="UP001597371">
    <property type="component" value="Unassembled WGS sequence"/>
</dbReference>
<dbReference type="SUPFAM" id="SSF52304">
    <property type="entry name" value="Type II 3-dehydroquinate dehydratase"/>
    <property type="match status" value="1"/>
</dbReference>
<comment type="similarity">
    <text evidence="4 9">Belongs to the type-II 3-dehydroquinase family.</text>
</comment>